<gene>
    <name evidence="2" type="ORF">KHA91_16735</name>
</gene>
<organism evidence="2 3">
    <name type="scientific">Lederbergia citrea</name>
    <dbReference type="NCBI Taxonomy" id="2833581"/>
    <lineage>
        <taxon>Bacteria</taxon>
        <taxon>Bacillati</taxon>
        <taxon>Bacillota</taxon>
        <taxon>Bacilli</taxon>
        <taxon>Bacillales</taxon>
        <taxon>Bacillaceae</taxon>
        <taxon>Lederbergia</taxon>
    </lineage>
</organism>
<evidence type="ECO:0000313" key="2">
    <source>
        <dbReference type="EMBL" id="MBS4224369.1"/>
    </source>
</evidence>
<comment type="caution">
    <text evidence="2">The sequence shown here is derived from an EMBL/GenBank/DDBJ whole genome shotgun (WGS) entry which is preliminary data.</text>
</comment>
<feature type="domain" description="Rubrerythrin diiron-binding" evidence="1">
    <location>
        <begin position="89"/>
        <end position="138"/>
    </location>
</feature>
<evidence type="ECO:0000259" key="1">
    <source>
        <dbReference type="Pfam" id="PF02915"/>
    </source>
</evidence>
<dbReference type="Gene3D" id="1.20.5.420">
    <property type="entry name" value="Immunoglobulin FC, subunit C"/>
    <property type="match status" value="1"/>
</dbReference>
<name>A0A942Z550_9BACI</name>
<dbReference type="Gene3D" id="6.10.140.1960">
    <property type="match status" value="1"/>
</dbReference>
<dbReference type="GO" id="GO:0046872">
    <property type="term" value="F:metal ion binding"/>
    <property type="evidence" value="ECO:0007669"/>
    <property type="project" value="InterPro"/>
</dbReference>
<dbReference type="EMBL" id="JAGYPN010000003">
    <property type="protein sequence ID" value="MBS4224369.1"/>
    <property type="molecule type" value="Genomic_DNA"/>
</dbReference>
<evidence type="ECO:0000313" key="3">
    <source>
        <dbReference type="Proteomes" id="UP000676456"/>
    </source>
</evidence>
<accession>A0A942Z550</accession>
<dbReference type="Proteomes" id="UP000676456">
    <property type="component" value="Unassembled WGS sequence"/>
</dbReference>
<dbReference type="InterPro" id="IPR003251">
    <property type="entry name" value="Rr_diiron-bd_dom"/>
</dbReference>
<dbReference type="Pfam" id="PF02915">
    <property type="entry name" value="Rubrerythrin"/>
    <property type="match status" value="1"/>
</dbReference>
<dbReference type="SUPFAM" id="SSF47240">
    <property type="entry name" value="Ferritin-like"/>
    <property type="match status" value="1"/>
</dbReference>
<sequence length="139" mass="16328">MVILNNFHQDKALVNKIAKAINGEYSAINCYGKLITMSSTETEKDRINEIRNDEIRHFNEFCAIYTLITNQQPHPQISEQCPDQYKAGLEFAFEDEQHTVDFYHEIADQAIHPYIRRRFNRAAADEQNHAVWFLSMLHK</sequence>
<dbReference type="AlphaFoldDB" id="A0A942Z550"/>
<keyword evidence="3" id="KW-1185">Reference proteome</keyword>
<reference evidence="2 3" key="1">
    <citation type="submission" date="2021-05" db="EMBL/GenBank/DDBJ databases">
        <title>Novel Bacillus species.</title>
        <authorList>
            <person name="Liu G."/>
        </authorList>
    </citation>
    <scope>NUCLEOTIDE SEQUENCE [LARGE SCALE GENOMIC DNA]</scope>
    <source>
        <strain evidence="2 3">FJAT-49682</strain>
    </source>
</reference>
<dbReference type="GO" id="GO:0016491">
    <property type="term" value="F:oxidoreductase activity"/>
    <property type="evidence" value="ECO:0007669"/>
    <property type="project" value="InterPro"/>
</dbReference>
<proteinExistence type="predicted"/>
<dbReference type="CDD" id="cd00657">
    <property type="entry name" value="Ferritin_like"/>
    <property type="match status" value="1"/>
</dbReference>
<protein>
    <submittedName>
        <fullName evidence="2">Ferritin-like domain-containing protein</fullName>
    </submittedName>
</protein>
<dbReference type="RefSeq" id="WP_213099386.1">
    <property type="nucleotide sequence ID" value="NZ_JAGYPH010000003.1"/>
</dbReference>
<dbReference type="InterPro" id="IPR009078">
    <property type="entry name" value="Ferritin-like_SF"/>
</dbReference>